<evidence type="ECO:0000313" key="1">
    <source>
        <dbReference type="EMBL" id="SEB18655.1"/>
    </source>
</evidence>
<dbReference type="STRING" id="1122198.SAMN02745729_1363"/>
<dbReference type="AlphaFoldDB" id="A0A1H4HAE0"/>
<dbReference type="EMBL" id="FNRJ01000036">
    <property type="protein sequence ID" value="SEB18655.1"/>
    <property type="molecule type" value="Genomic_DNA"/>
</dbReference>
<dbReference type="Proteomes" id="UP000242469">
    <property type="component" value="Unassembled WGS sequence"/>
</dbReference>
<organism evidence="1 2">
    <name type="scientific">Marinobacterium iners DSM 11526</name>
    <dbReference type="NCBI Taxonomy" id="1122198"/>
    <lineage>
        <taxon>Bacteria</taxon>
        <taxon>Pseudomonadati</taxon>
        <taxon>Pseudomonadota</taxon>
        <taxon>Gammaproteobacteria</taxon>
        <taxon>Oceanospirillales</taxon>
        <taxon>Oceanospirillaceae</taxon>
        <taxon>Marinobacterium</taxon>
    </lineage>
</organism>
<sequence length="190" mass="21930">MSRWFDFSNDEYQFHELGALRAKWRKVPSHDAVNAIAEAHQYYDFLKTMIVGRVQSWSHPVDDRESWFKPTPLVLSARSGAISSCISVGSSIIECAMRAHAENRKLRELMKNKPEHRTFGKVIYAWKKHGVYSSEIATVIDDIEKIHGRRNDIHLYASFGRSWEDVVNEETDILAAIEKLFDFFQGLDPA</sequence>
<protein>
    <submittedName>
        <fullName evidence="1">Uncharacterized protein</fullName>
    </submittedName>
</protein>
<evidence type="ECO:0000313" key="2">
    <source>
        <dbReference type="Proteomes" id="UP000242469"/>
    </source>
</evidence>
<name>A0A1H4HAE0_9GAMM</name>
<gene>
    <name evidence="1" type="ORF">SAMN02745729_1363</name>
</gene>
<dbReference type="RefSeq" id="WP_091828245.1">
    <property type="nucleotide sequence ID" value="NZ_FNRJ01000036.1"/>
</dbReference>
<reference evidence="2" key="1">
    <citation type="submission" date="2016-10" db="EMBL/GenBank/DDBJ databases">
        <authorList>
            <person name="Varghese N."/>
            <person name="Submissions S."/>
        </authorList>
    </citation>
    <scope>NUCLEOTIDE SEQUENCE [LARGE SCALE GENOMIC DNA]</scope>
    <source>
        <strain evidence="2">DSM 11526</strain>
    </source>
</reference>
<dbReference type="OrthoDB" id="9553477at2"/>
<accession>A0A1H4HAE0</accession>
<proteinExistence type="predicted"/>
<keyword evidence="2" id="KW-1185">Reference proteome</keyword>